<dbReference type="PROSITE" id="PS51031">
    <property type="entry name" value="BESS"/>
    <property type="match status" value="1"/>
</dbReference>
<accession>A0A9J7EM51</accession>
<dbReference type="GeneID" id="111359671"/>
<dbReference type="GO" id="GO:0003677">
    <property type="term" value="F:DNA binding"/>
    <property type="evidence" value="ECO:0007669"/>
    <property type="project" value="InterPro"/>
</dbReference>
<name>A0A9J7EM51_SPOLT</name>
<protein>
    <submittedName>
        <fullName evidence="6">Uncharacterized protein LOC111359671</fullName>
    </submittedName>
</protein>
<dbReference type="InterPro" id="IPR006578">
    <property type="entry name" value="MADF-dom"/>
</dbReference>
<keyword evidence="1" id="KW-0539">Nucleus</keyword>
<evidence type="ECO:0000256" key="1">
    <source>
        <dbReference type="PROSITE-ProRule" id="PRU00371"/>
    </source>
</evidence>
<feature type="region of interest" description="Disordered" evidence="2">
    <location>
        <begin position="250"/>
        <end position="280"/>
    </location>
</feature>
<evidence type="ECO:0000313" key="6">
    <source>
        <dbReference type="RefSeq" id="XP_022831037.1"/>
    </source>
</evidence>
<dbReference type="InterPro" id="IPR004210">
    <property type="entry name" value="BESS_motif"/>
</dbReference>
<evidence type="ECO:0000313" key="5">
    <source>
        <dbReference type="Proteomes" id="UP000301870"/>
    </source>
</evidence>
<evidence type="ECO:0000256" key="2">
    <source>
        <dbReference type="SAM" id="MobiDB-lite"/>
    </source>
</evidence>
<gene>
    <name evidence="6" type="primary">LOC111359671</name>
</gene>
<organism evidence="5 6">
    <name type="scientific">Spodoptera litura</name>
    <name type="common">Asian cotton leafworm</name>
    <dbReference type="NCBI Taxonomy" id="69820"/>
    <lineage>
        <taxon>Eukaryota</taxon>
        <taxon>Metazoa</taxon>
        <taxon>Ecdysozoa</taxon>
        <taxon>Arthropoda</taxon>
        <taxon>Hexapoda</taxon>
        <taxon>Insecta</taxon>
        <taxon>Pterygota</taxon>
        <taxon>Neoptera</taxon>
        <taxon>Endopterygota</taxon>
        <taxon>Lepidoptera</taxon>
        <taxon>Glossata</taxon>
        <taxon>Ditrysia</taxon>
        <taxon>Noctuoidea</taxon>
        <taxon>Noctuidae</taxon>
        <taxon>Amphipyrinae</taxon>
        <taxon>Spodoptera</taxon>
    </lineage>
</organism>
<dbReference type="Proteomes" id="UP000301870">
    <property type="component" value="Chromosome 29"/>
</dbReference>
<feature type="domain" description="BESS" evidence="4">
    <location>
        <begin position="161"/>
        <end position="200"/>
    </location>
</feature>
<dbReference type="AlphaFoldDB" id="A0A9J7EM51"/>
<sequence>MDIELFISEIQSRPAIWDSKSDSYSNRGEKVKAWEEIANCLWEIFRIKLPKKRTLKNYRGSGRVFVTVLIEKMQKNKNVASGLAATSSKQYIYFNHLSFLNSLKEVRPPTDFTNATDDAETSHPKINRNIDIKRAEKSENEMLRTLSENLKRKHDQISDQNDPDKQFLMSLLPHVKKIDENCKLDFQSEILQLIRKYTHNQNYETYSAQYYGYSSGNANIHSTQKASTSVQPSPLHSHYSDKSMLDMSYSTQNASTSIPSSPIIQPSPTHSYYSDQSMDNSSVIENMFRDDDE</sequence>
<dbReference type="RefSeq" id="XP_022831037.1">
    <property type="nucleotide sequence ID" value="XM_022975269.1"/>
</dbReference>
<dbReference type="Pfam" id="PF02944">
    <property type="entry name" value="BESS"/>
    <property type="match status" value="1"/>
</dbReference>
<reference evidence="6" key="1">
    <citation type="submission" date="2025-08" db="UniProtKB">
        <authorList>
            <consortium name="RefSeq"/>
        </authorList>
    </citation>
    <scope>IDENTIFICATION</scope>
    <source>
        <strain evidence="6">Ishihara</strain>
        <tissue evidence="6">Whole body</tissue>
    </source>
</reference>
<dbReference type="Pfam" id="PF10545">
    <property type="entry name" value="MADF_DNA_bdg"/>
    <property type="match status" value="1"/>
</dbReference>
<comment type="subcellular location">
    <subcellularLocation>
        <location evidence="1">Nucleus</location>
    </subcellularLocation>
</comment>
<keyword evidence="5" id="KW-1185">Reference proteome</keyword>
<feature type="compositionally biased region" description="Low complexity" evidence="2">
    <location>
        <begin position="255"/>
        <end position="271"/>
    </location>
</feature>
<dbReference type="OrthoDB" id="6616165at2759"/>
<dbReference type="PROSITE" id="PS51029">
    <property type="entry name" value="MADF"/>
    <property type="match status" value="1"/>
</dbReference>
<evidence type="ECO:0000259" key="4">
    <source>
        <dbReference type="PROSITE" id="PS51031"/>
    </source>
</evidence>
<feature type="domain" description="MADF" evidence="3">
    <location>
        <begin position="5"/>
        <end position="105"/>
    </location>
</feature>
<dbReference type="KEGG" id="sliu:111359671"/>
<dbReference type="GO" id="GO:0005634">
    <property type="term" value="C:nucleus"/>
    <property type="evidence" value="ECO:0007669"/>
    <property type="project" value="UniProtKB-SubCell"/>
</dbReference>
<proteinExistence type="predicted"/>
<evidence type="ECO:0000259" key="3">
    <source>
        <dbReference type="PROSITE" id="PS51029"/>
    </source>
</evidence>